<accession>A0A7W6GMC2</accession>
<sequence length="89" mass="9769">MARKSEEWSALLGSTLSKMALVRGTDSPDAYLPDDCFDVIEKLLAVAMEEARAEGYAAAVRDTQQARARAKDGTIRQIIRALPTVRLFA</sequence>
<dbReference type="AlphaFoldDB" id="A0A7W6GMC2"/>
<evidence type="ECO:0000313" key="2">
    <source>
        <dbReference type="Proteomes" id="UP000574761"/>
    </source>
</evidence>
<dbReference type="Proteomes" id="UP000574761">
    <property type="component" value="Unassembled WGS sequence"/>
</dbReference>
<organism evidence="1 2">
    <name type="scientific">Mycoplana azooxidifex</name>
    <dbReference type="NCBI Taxonomy" id="1636188"/>
    <lineage>
        <taxon>Bacteria</taxon>
        <taxon>Pseudomonadati</taxon>
        <taxon>Pseudomonadota</taxon>
        <taxon>Alphaproteobacteria</taxon>
        <taxon>Hyphomicrobiales</taxon>
        <taxon>Rhizobiaceae</taxon>
        <taxon>Mycoplana</taxon>
    </lineage>
</organism>
<comment type="caution">
    <text evidence="1">The sequence shown here is derived from an EMBL/GenBank/DDBJ whole genome shotgun (WGS) entry which is preliminary data.</text>
</comment>
<dbReference type="RefSeq" id="WP_183807062.1">
    <property type="nucleotide sequence ID" value="NZ_JACIEE010000008.1"/>
</dbReference>
<reference evidence="1 2" key="1">
    <citation type="submission" date="2020-08" db="EMBL/GenBank/DDBJ databases">
        <title>Genomic Encyclopedia of Type Strains, Phase IV (KMG-IV): sequencing the most valuable type-strain genomes for metagenomic binning, comparative biology and taxonomic classification.</title>
        <authorList>
            <person name="Goeker M."/>
        </authorList>
    </citation>
    <scope>NUCLEOTIDE SEQUENCE [LARGE SCALE GENOMIC DNA]</scope>
    <source>
        <strain evidence="1 2">DSM 100211</strain>
    </source>
</reference>
<keyword evidence="2" id="KW-1185">Reference proteome</keyword>
<name>A0A7W6GMC2_9HYPH</name>
<proteinExistence type="predicted"/>
<dbReference type="EMBL" id="JACIEE010000008">
    <property type="protein sequence ID" value="MBB3978814.1"/>
    <property type="molecule type" value="Genomic_DNA"/>
</dbReference>
<protein>
    <submittedName>
        <fullName evidence="1">Uncharacterized protein</fullName>
    </submittedName>
</protein>
<evidence type="ECO:0000313" key="1">
    <source>
        <dbReference type="EMBL" id="MBB3978814.1"/>
    </source>
</evidence>
<gene>
    <name evidence="1" type="ORF">GGQ64_004049</name>
</gene>